<evidence type="ECO:0000313" key="6">
    <source>
        <dbReference type="Proteomes" id="UP000552241"/>
    </source>
</evidence>
<dbReference type="AlphaFoldDB" id="A0A838ZNA2"/>
<proteinExistence type="predicted"/>
<dbReference type="InterPro" id="IPR019734">
    <property type="entry name" value="TPR_rpt"/>
</dbReference>
<dbReference type="InterPro" id="IPR050498">
    <property type="entry name" value="Ycf3"/>
</dbReference>
<dbReference type="Proteomes" id="UP000552241">
    <property type="component" value="Unassembled WGS sequence"/>
</dbReference>
<dbReference type="Gene3D" id="1.25.40.10">
    <property type="entry name" value="Tetratricopeptide repeat domain"/>
    <property type="match status" value="2"/>
</dbReference>
<dbReference type="SMART" id="SM00028">
    <property type="entry name" value="TPR"/>
    <property type="match status" value="4"/>
</dbReference>
<keyword evidence="1" id="KW-0677">Repeat</keyword>
<evidence type="ECO:0008006" key="7">
    <source>
        <dbReference type="Google" id="ProtNLM"/>
    </source>
</evidence>
<dbReference type="SUPFAM" id="SSF48452">
    <property type="entry name" value="TPR-like"/>
    <property type="match status" value="1"/>
</dbReference>
<name>A0A838ZNA2_9FLAO</name>
<feature type="signal peptide" evidence="4">
    <location>
        <begin position="1"/>
        <end position="18"/>
    </location>
</feature>
<gene>
    <name evidence="5" type="ORF">HU137_05100</name>
</gene>
<sequence>MKKFIVFLFFAISSISYAQDYFKGKNLVCEPKNEKARETFESAIKILHLNKQLEPKYLRANSELFFRATKEDSTFCDAYFFTGYTSRLLNEFENALVFYYMADSLAVKPSVEFKQNLAMSAMILGSDEIARKKFDELKENFPENPEGYYGVGLTSTIIGDYENGINNLNQAISLYKNSSNPSITDAYYIKAILLTLSEKYEDAISYFEKSSKFKKEPNYYTHYSLALLKTAQKNNDEKMLKTAKKMYGKIEDKTQIPAFLVPLFDFN</sequence>
<comment type="caution">
    <text evidence="5">The sequence shown here is derived from an EMBL/GenBank/DDBJ whole genome shotgun (WGS) entry which is preliminary data.</text>
</comment>
<feature type="repeat" description="TPR" evidence="3">
    <location>
        <begin position="145"/>
        <end position="178"/>
    </location>
</feature>
<dbReference type="RefSeq" id="WP_182042711.1">
    <property type="nucleotide sequence ID" value="NZ_JACDZE010000001.1"/>
</dbReference>
<reference evidence="5 6" key="1">
    <citation type="submission" date="2020-07" db="EMBL/GenBank/DDBJ databases">
        <title>Moheibacter lacus sp. nov., a member of the family Flavobacteriaceae isolated from freshwater lake sediment.</title>
        <authorList>
            <person name="Liu Y."/>
        </authorList>
    </citation>
    <scope>NUCLEOTIDE SEQUENCE [LARGE SCALE GENOMIC DNA]</scope>
    <source>
        <strain evidence="5 6">BDHS18</strain>
    </source>
</reference>
<dbReference type="PANTHER" id="PTHR44858">
    <property type="entry name" value="TETRATRICOPEPTIDE REPEAT PROTEIN 6"/>
    <property type="match status" value="1"/>
</dbReference>
<keyword evidence="2 3" id="KW-0802">TPR repeat</keyword>
<evidence type="ECO:0000256" key="1">
    <source>
        <dbReference type="ARBA" id="ARBA00022737"/>
    </source>
</evidence>
<dbReference type="PROSITE" id="PS50005">
    <property type="entry name" value="TPR"/>
    <property type="match status" value="1"/>
</dbReference>
<dbReference type="PANTHER" id="PTHR44858:SF1">
    <property type="entry name" value="UDP-N-ACETYLGLUCOSAMINE--PEPTIDE N-ACETYLGLUCOSAMINYLTRANSFERASE SPINDLY-RELATED"/>
    <property type="match status" value="1"/>
</dbReference>
<evidence type="ECO:0000256" key="2">
    <source>
        <dbReference type="ARBA" id="ARBA00022803"/>
    </source>
</evidence>
<evidence type="ECO:0000256" key="4">
    <source>
        <dbReference type="SAM" id="SignalP"/>
    </source>
</evidence>
<dbReference type="InterPro" id="IPR011990">
    <property type="entry name" value="TPR-like_helical_dom_sf"/>
</dbReference>
<feature type="chain" id="PRO_5032632882" description="Tetratricopeptide repeat-containing protein" evidence="4">
    <location>
        <begin position="19"/>
        <end position="267"/>
    </location>
</feature>
<keyword evidence="4" id="KW-0732">Signal</keyword>
<protein>
    <recommendedName>
        <fullName evidence="7">Tetratricopeptide repeat-containing protein</fullName>
    </recommendedName>
</protein>
<dbReference type="EMBL" id="JACDZE010000001">
    <property type="protein sequence ID" value="MBA5629146.1"/>
    <property type="molecule type" value="Genomic_DNA"/>
</dbReference>
<keyword evidence="6" id="KW-1185">Reference proteome</keyword>
<evidence type="ECO:0000313" key="5">
    <source>
        <dbReference type="EMBL" id="MBA5629146.1"/>
    </source>
</evidence>
<accession>A0A838ZNA2</accession>
<evidence type="ECO:0000256" key="3">
    <source>
        <dbReference type="PROSITE-ProRule" id="PRU00339"/>
    </source>
</evidence>
<organism evidence="5 6">
    <name type="scientific">Moheibacter lacus</name>
    <dbReference type="NCBI Taxonomy" id="2745851"/>
    <lineage>
        <taxon>Bacteria</taxon>
        <taxon>Pseudomonadati</taxon>
        <taxon>Bacteroidota</taxon>
        <taxon>Flavobacteriia</taxon>
        <taxon>Flavobacteriales</taxon>
        <taxon>Weeksellaceae</taxon>
        <taxon>Moheibacter</taxon>
    </lineage>
</organism>